<dbReference type="RefSeq" id="WP_349584937.1">
    <property type="nucleotide sequence ID" value="NZ_JBEFLD010000002.1"/>
</dbReference>
<keyword evidence="2" id="KW-1003">Cell membrane</keyword>
<feature type="transmembrane region" description="Helical" evidence="6">
    <location>
        <begin position="277"/>
        <end position="295"/>
    </location>
</feature>
<comment type="subcellular location">
    <subcellularLocation>
        <location evidence="1">Cell membrane</location>
        <topology evidence="1">Multi-pass membrane protein</topology>
    </subcellularLocation>
</comment>
<evidence type="ECO:0000256" key="1">
    <source>
        <dbReference type="ARBA" id="ARBA00004651"/>
    </source>
</evidence>
<feature type="transmembrane region" description="Helical" evidence="6">
    <location>
        <begin position="96"/>
        <end position="113"/>
    </location>
</feature>
<protein>
    <submittedName>
        <fullName evidence="8">DMT family transporter</fullName>
    </submittedName>
</protein>
<evidence type="ECO:0000256" key="2">
    <source>
        <dbReference type="ARBA" id="ARBA00022475"/>
    </source>
</evidence>
<dbReference type="InterPro" id="IPR037185">
    <property type="entry name" value="EmrE-like"/>
</dbReference>
<name>A0ABV1M188_9NEIS</name>
<feature type="transmembrane region" description="Helical" evidence="6">
    <location>
        <begin position="37"/>
        <end position="58"/>
    </location>
</feature>
<comment type="caution">
    <text evidence="8">The sequence shown here is derived from an EMBL/GenBank/DDBJ whole genome shotgun (WGS) entry which is preliminary data.</text>
</comment>
<keyword evidence="5 6" id="KW-0472">Membrane</keyword>
<evidence type="ECO:0000313" key="9">
    <source>
        <dbReference type="Proteomes" id="UP001433638"/>
    </source>
</evidence>
<dbReference type="Proteomes" id="UP001433638">
    <property type="component" value="Unassembled WGS sequence"/>
</dbReference>
<dbReference type="InterPro" id="IPR000620">
    <property type="entry name" value="EamA_dom"/>
</dbReference>
<reference evidence="8" key="1">
    <citation type="submission" date="2024-06" db="EMBL/GenBank/DDBJ databases">
        <title>Genome sequence of Vogesella sp. MAHUQ-64.</title>
        <authorList>
            <person name="Huq M.A."/>
        </authorList>
    </citation>
    <scope>NUCLEOTIDE SEQUENCE</scope>
    <source>
        <strain evidence="8">MAHUQ-64</strain>
    </source>
</reference>
<keyword evidence="9" id="KW-1185">Reference proteome</keyword>
<keyword evidence="4 6" id="KW-1133">Transmembrane helix</keyword>
<evidence type="ECO:0000256" key="5">
    <source>
        <dbReference type="ARBA" id="ARBA00023136"/>
    </source>
</evidence>
<dbReference type="Pfam" id="PF00892">
    <property type="entry name" value="EamA"/>
    <property type="match status" value="2"/>
</dbReference>
<dbReference type="EMBL" id="JBEFLD010000002">
    <property type="protein sequence ID" value="MEQ6290002.1"/>
    <property type="molecule type" value="Genomic_DNA"/>
</dbReference>
<dbReference type="InterPro" id="IPR051258">
    <property type="entry name" value="Diverse_Substrate_Transporter"/>
</dbReference>
<keyword evidence="3 6" id="KW-0812">Transmembrane</keyword>
<dbReference type="PANTHER" id="PTHR42920:SF5">
    <property type="entry name" value="EAMA DOMAIN-CONTAINING PROTEIN"/>
    <property type="match status" value="1"/>
</dbReference>
<feature type="transmembrane region" description="Helical" evidence="6">
    <location>
        <begin position="152"/>
        <end position="174"/>
    </location>
</feature>
<accession>A0ABV1M188</accession>
<evidence type="ECO:0000256" key="4">
    <source>
        <dbReference type="ARBA" id="ARBA00022989"/>
    </source>
</evidence>
<feature type="transmembrane region" description="Helical" evidence="6">
    <location>
        <begin position="6"/>
        <end position="25"/>
    </location>
</feature>
<proteinExistence type="predicted"/>
<feature type="transmembrane region" description="Helical" evidence="6">
    <location>
        <begin position="64"/>
        <end position="84"/>
    </location>
</feature>
<dbReference type="PANTHER" id="PTHR42920">
    <property type="entry name" value="OS03G0707200 PROTEIN-RELATED"/>
    <property type="match status" value="1"/>
</dbReference>
<organism evidence="8 9">
    <name type="scientific">Vogesella oryzagri</name>
    <dbReference type="NCBI Taxonomy" id="3160864"/>
    <lineage>
        <taxon>Bacteria</taxon>
        <taxon>Pseudomonadati</taxon>
        <taxon>Pseudomonadota</taxon>
        <taxon>Betaproteobacteria</taxon>
        <taxon>Neisseriales</taxon>
        <taxon>Chromobacteriaceae</taxon>
        <taxon>Vogesella</taxon>
    </lineage>
</organism>
<feature type="domain" description="EamA" evidence="7">
    <location>
        <begin position="3"/>
        <end position="134"/>
    </location>
</feature>
<dbReference type="SUPFAM" id="SSF103481">
    <property type="entry name" value="Multidrug resistance efflux transporter EmrE"/>
    <property type="match status" value="2"/>
</dbReference>
<gene>
    <name evidence="8" type="ORF">ABNW52_05155</name>
</gene>
<feature type="transmembrane region" description="Helical" evidence="6">
    <location>
        <begin position="250"/>
        <end position="270"/>
    </location>
</feature>
<evidence type="ECO:0000259" key="7">
    <source>
        <dbReference type="Pfam" id="PF00892"/>
    </source>
</evidence>
<evidence type="ECO:0000256" key="3">
    <source>
        <dbReference type="ARBA" id="ARBA00022692"/>
    </source>
</evidence>
<feature type="transmembrane region" description="Helical" evidence="6">
    <location>
        <begin position="119"/>
        <end position="140"/>
    </location>
</feature>
<evidence type="ECO:0000256" key="6">
    <source>
        <dbReference type="SAM" id="Phobius"/>
    </source>
</evidence>
<feature type="transmembrane region" description="Helical" evidence="6">
    <location>
        <begin position="225"/>
        <end position="244"/>
    </location>
</feature>
<feature type="domain" description="EamA" evidence="7">
    <location>
        <begin position="156"/>
        <end position="294"/>
    </location>
</feature>
<sequence>MLFYDLAALGAATCWALSSIIGATPSRQLGSFGFTRIRLSLLTVLLGGIALASGGWQALHGSQLALLAASGLTGIFLGDTLMFAAMNRIGPRRTGLLFATHSVFSVSLGVLLLSERLSLAAVAGSLLVFAGVLGAIAFGRRDSQQHHWEHSHGLKLGVALALTAALCQALGTFLAKPVMAAGIDPIAANGLRIAVSCAAHWLLWASGNRHARLQRPLAPRLFGQTVLNGLVGQGVGMTLVMLALKGGNVATVGMLSAMTPVMILPMLWAVMGQRPPALAWLGAAASVAGSMLIVLR</sequence>
<evidence type="ECO:0000313" key="8">
    <source>
        <dbReference type="EMBL" id="MEQ6290002.1"/>
    </source>
</evidence>